<organism evidence="1 2">
    <name type="scientific">Methylorubrum extorquens (strain ATCC 14718 / DSM 1338 / JCM 2805 / NCIMB 9133 / AM1)</name>
    <name type="common">Methylobacterium extorquens</name>
    <dbReference type="NCBI Taxonomy" id="272630"/>
    <lineage>
        <taxon>Bacteria</taxon>
        <taxon>Pseudomonadati</taxon>
        <taxon>Pseudomonadota</taxon>
        <taxon>Alphaproteobacteria</taxon>
        <taxon>Hyphomicrobiales</taxon>
        <taxon>Methylobacteriaceae</taxon>
        <taxon>Methylorubrum</taxon>
    </lineage>
</organism>
<geneLocation type="plasmid" evidence="1 2">
    <name>megaplasmid</name>
</geneLocation>
<accession>C5B4T2</accession>
<name>C5B4T2_METEA</name>
<dbReference type="AlphaFoldDB" id="C5B4T2"/>
<reference evidence="1 2" key="1">
    <citation type="journal article" date="2009" name="PLoS ONE">
        <title>Methylobacterium genome sequences: a reference blueprint to investigate microbial metabolism of C1 compounds from natural and industrial sources.</title>
        <authorList>
            <person name="Vuilleumier S."/>
            <person name="Chistoserdova L."/>
            <person name="Lee M.-C."/>
            <person name="Bringel F."/>
            <person name="Lajus A."/>
            <person name="Zhou Y."/>
            <person name="Gourion B."/>
            <person name="Barbe V."/>
            <person name="Chang J."/>
            <person name="Cruveiller S."/>
            <person name="Dossat C."/>
            <person name="Gillett W."/>
            <person name="Gruffaz C."/>
            <person name="Haugen E."/>
            <person name="Hourcade E."/>
            <person name="Levy R."/>
            <person name="Mangenot S."/>
            <person name="Muller E."/>
            <person name="Nadalig T."/>
            <person name="Pagni M."/>
            <person name="Penny C."/>
            <person name="Peyraud R."/>
            <person name="Robinson D.G."/>
            <person name="Roche D."/>
            <person name="Rouy Z."/>
            <person name="Saenampechek C."/>
            <person name="Salvignol G."/>
            <person name="Vallenet D."/>
            <person name="Wu Z."/>
            <person name="Marx C.J."/>
            <person name="Vorholt J.A."/>
            <person name="Olson M.V."/>
            <person name="Kaul R."/>
            <person name="Weissenbach J."/>
            <person name="Medigue C."/>
            <person name="Lidstrom M.E."/>
        </authorList>
    </citation>
    <scope>NUCLEOTIDE SEQUENCE [LARGE SCALE GENOMIC DNA]</scope>
    <source>
        <strain evidence="2">ATCC 14718 / DSM 1338 / JCM 2805 / NCIMB 9133 / AM1</strain>
    </source>
</reference>
<evidence type="ECO:0000313" key="2">
    <source>
        <dbReference type="Proteomes" id="UP000009081"/>
    </source>
</evidence>
<sequence>MNASHRPIVVEAVLRTPISVTDPIHLDGVLLAAREKRHGPGSRGRPLDCVAWDDGFHRCSASFLVSDELGGVATVATTRVARLDLKSRDGELFVPPDGSEKISRKSREDVIGPMSAFRGVTRDFEVATGVRSLVWQVLGDPEGMLDLLSEIRCVGRMYTTGWGQVDEWLAHDCAADQAFCGAAVAGRPMRNLPAASAARFGIDADLTYPGRIEPPYGSRFDLVPIVAPTRIDLTGTTQAARRTFAFDA</sequence>
<evidence type="ECO:0000313" key="1">
    <source>
        <dbReference type="EMBL" id="ACS43464.1"/>
    </source>
</evidence>
<protein>
    <submittedName>
        <fullName evidence="1">Uncharacterized protein</fullName>
    </submittedName>
</protein>
<dbReference type="RefSeq" id="WP_012753915.1">
    <property type="nucleotide sequence ID" value="NC_012811.1"/>
</dbReference>
<gene>
    <name evidence="1" type="ordered locus">MexAM1_META2p0617</name>
</gene>
<dbReference type="EMBL" id="CP001511">
    <property type="protein sequence ID" value="ACS43464.1"/>
    <property type="molecule type" value="Genomic_DNA"/>
</dbReference>
<keyword evidence="1" id="KW-0614">Plasmid</keyword>
<proteinExistence type="predicted"/>
<dbReference type="KEGG" id="mea:Mex_2p0617"/>
<dbReference type="Proteomes" id="UP000009081">
    <property type="component" value="Plasmid megaplasmid"/>
</dbReference>
<dbReference type="HOGENOM" id="CLU_1119140_0_0_5"/>
<keyword evidence="2" id="KW-1185">Reference proteome</keyword>